<comment type="caution">
    <text evidence="1">The sequence shown here is derived from an EMBL/GenBank/DDBJ whole genome shotgun (WGS) entry which is preliminary data.</text>
</comment>
<keyword evidence="2" id="KW-1185">Reference proteome</keyword>
<name>A0AAD8NDK9_TARER</name>
<reference evidence="1" key="1">
    <citation type="journal article" date="2023" name="bioRxiv">
        <title>Improved chromosome-level genome assembly for marigold (Tagetes erecta).</title>
        <authorList>
            <person name="Jiang F."/>
            <person name="Yuan L."/>
            <person name="Wang S."/>
            <person name="Wang H."/>
            <person name="Xu D."/>
            <person name="Wang A."/>
            <person name="Fan W."/>
        </authorList>
    </citation>
    <scope>NUCLEOTIDE SEQUENCE</scope>
    <source>
        <strain evidence="1">WSJ</strain>
        <tissue evidence="1">Leaf</tissue>
    </source>
</reference>
<gene>
    <name evidence="1" type="ORF">QVD17_42320</name>
</gene>
<dbReference type="Proteomes" id="UP001229421">
    <property type="component" value="Unassembled WGS sequence"/>
</dbReference>
<accession>A0AAD8NDK9</accession>
<organism evidence="1 2">
    <name type="scientific">Tagetes erecta</name>
    <name type="common">African marigold</name>
    <dbReference type="NCBI Taxonomy" id="13708"/>
    <lineage>
        <taxon>Eukaryota</taxon>
        <taxon>Viridiplantae</taxon>
        <taxon>Streptophyta</taxon>
        <taxon>Embryophyta</taxon>
        <taxon>Tracheophyta</taxon>
        <taxon>Spermatophyta</taxon>
        <taxon>Magnoliopsida</taxon>
        <taxon>eudicotyledons</taxon>
        <taxon>Gunneridae</taxon>
        <taxon>Pentapetalae</taxon>
        <taxon>asterids</taxon>
        <taxon>campanulids</taxon>
        <taxon>Asterales</taxon>
        <taxon>Asteraceae</taxon>
        <taxon>Asteroideae</taxon>
        <taxon>Heliantheae alliance</taxon>
        <taxon>Tageteae</taxon>
        <taxon>Tagetes</taxon>
    </lineage>
</organism>
<dbReference type="AlphaFoldDB" id="A0AAD8NDK9"/>
<evidence type="ECO:0000313" key="1">
    <source>
        <dbReference type="EMBL" id="KAK1406009.1"/>
    </source>
</evidence>
<evidence type="ECO:0000313" key="2">
    <source>
        <dbReference type="Proteomes" id="UP001229421"/>
    </source>
</evidence>
<sequence length="133" mass="15311">MRGNFHVWSTELLTESQISLASSVPVRLFGTGQAAHIHEEKNREGVILLKLWKFTTEIGKGYNARSFARSKQDEVALLRRQGSFRVRFVWHLRPLPSKQYGSLSARTAHTPRSSRHLLHHSVSWEQLQKARPT</sequence>
<dbReference type="EMBL" id="JAUHHV010000015">
    <property type="protein sequence ID" value="KAK1406009.1"/>
    <property type="molecule type" value="Genomic_DNA"/>
</dbReference>
<protein>
    <submittedName>
        <fullName evidence="1">Uncharacterized protein</fullName>
    </submittedName>
</protein>
<proteinExistence type="predicted"/>